<comment type="caution">
    <text evidence="1">The sequence shown here is derived from an EMBL/GenBank/DDBJ whole genome shotgun (WGS) entry which is preliminary data.</text>
</comment>
<accession>A0A7W7DBL7</accession>
<protein>
    <submittedName>
        <fullName evidence="1">Uncharacterized protein</fullName>
    </submittedName>
</protein>
<evidence type="ECO:0000313" key="2">
    <source>
        <dbReference type="Proteomes" id="UP000542210"/>
    </source>
</evidence>
<gene>
    <name evidence="1" type="ORF">BJ982_004554</name>
</gene>
<name>A0A7W7DBL7_9ACTN</name>
<dbReference type="EMBL" id="JACHND010000001">
    <property type="protein sequence ID" value="MBB4703010.1"/>
    <property type="molecule type" value="Genomic_DNA"/>
</dbReference>
<evidence type="ECO:0000313" key="1">
    <source>
        <dbReference type="EMBL" id="MBB4703010.1"/>
    </source>
</evidence>
<keyword evidence="2" id="KW-1185">Reference proteome</keyword>
<dbReference type="RefSeq" id="WP_239122781.1">
    <property type="nucleotide sequence ID" value="NZ_BOOV01000005.1"/>
</dbReference>
<proteinExistence type="predicted"/>
<sequence length="83" mass="8855">MGTIRAAMMTPSSVCVPPVSRTAKVTASAAIDEPSSEVASPAKKSRRSLYARAARRPRAHFPSDFRAMTVHLAVPRDGFQAGD</sequence>
<dbReference type="AlphaFoldDB" id="A0A7W7DBL7"/>
<dbReference type="Proteomes" id="UP000542210">
    <property type="component" value="Unassembled WGS sequence"/>
</dbReference>
<organism evidence="1 2">
    <name type="scientific">Sphaerisporangium siamense</name>
    <dbReference type="NCBI Taxonomy" id="795645"/>
    <lineage>
        <taxon>Bacteria</taxon>
        <taxon>Bacillati</taxon>
        <taxon>Actinomycetota</taxon>
        <taxon>Actinomycetes</taxon>
        <taxon>Streptosporangiales</taxon>
        <taxon>Streptosporangiaceae</taxon>
        <taxon>Sphaerisporangium</taxon>
    </lineage>
</organism>
<reference evidence="1 2" key="1">
    <citation type="submission" date="2020-08" db="EMBL/GenBank/DDBJ databases">
        <title>Sequencing the genomes of 1000 actinobacteria strains.</title>
        <authorList>
            <person name="Klenk H.-P."/>
        </authorList>
    </citation>
    <scope>NUCLEOTIDE SEQUENCE [LARGE SCALE GENOMIC DNA]</scope>
    <source>
        <strain evidence="1 2">DSM 45784</strain>
    </source>
</reference>